<evidence type="ECO:0000313" key="12">
    <source>
        <dbReference type="EMBL" id="CAF0918994.1"/>
    </source>
</evidence>
<dbReference type="GO" id="GO:0045943">
    <property type="term" value="P:positive regulation of transcription by RNA polymerase I"/>
    <property type="evidence" value="ECO:0007669"/>
    <property type="project" value="TreeGrafter"/>
</dbReference>
<dbReference type="Proteomes" id="UP000677228">
    <property type="component" value="Unassembled WGS sequence"/>
</dbReference>
<dbReference type="Proteomes" id="UP000682733">
    <property type="component" value="Unassembled WGS sequence"/>
</dbReference>
<feature type="region of interest" description="Disordered" evidence="9">
    <location>
        <begin position="345"/>
        <end position="376"/>
    </location>
</feature>
<dbReference type="EMBL" id="CAJOBA010003168">
    <property type="protein sequence ID" value="CAF3672632.1"/>
    <property type="molecule type" value="Genomic_DNA"/>
</dbReference>
<dbReference type="SMART" id="SM00320">
    <property type="entry name" value="WD40"/>
    <property type="match status" value="5"/>
</dbReference>
<evidence type="ECO:0000313" key="15">
    <source>
        <dbReference type="Proteomes" id="UP000663829"/>
    </source>
</evidence>
<evidence type="ECO:0000256" key="9">
    <source>
        <dbReference type="SAM" id="MobiDB-lite"/>
    </source>
</evidence>
<dbReference type="Gene3D" id="2.130.10.10">
    <property type="entry name" value="YVTN repeat-like/Quinoprotein amine dehydrogenase"/>
    <property type="match status" value="1"/>
</dbReference>
<feature type="domain" description="U3 small nucleolar RNA-associated protein 15 C-terminal" evidence="10">
    <location>
        <begin position="390"/>
        <end position="532"/>
    </location>
</feature>
<dbReference type="EMBL" id="CAJOBC010001787">
    <property type="protein sequence ID" value="CAF3698678.1"/>
    <property type="molecule type" value="Genomic_DNA"/>
</dbReference>
<dbReference type="CDD" id="cd00200">
    <property type="entry name" value="WD40"/>
    <property type="match status" value="1"/>
</dbReference>
<dbReference type="InterPro" id="IPR015943">
    <property type="entry name" value="WD40/YVTN_repeat-like_dom_sf"/>
</dbReference>
<comment type="subcellular location">
    <subcellularLocation>
        <location evidence="1">Nucleus</location>
        <location evidence="1">Nucleolus</location>
    </subcellularLocation>
</comment>
<protein>
    <recommendedName>
        <fullName evidence="2">U3 small nucleolar RNA-associated protein 15 homolog</fullName>
    </recommendedName>
</protein>
<evidence type="ECO:0000256" key="7">
    <source>
        <dbReference type="ARBA" id="ARBA00045437"/>
    </source>
</evidence>
<keyword evidence="5" id="KW-0677">Repeat</keyword>
<dbReference type="InterPro" id="IPR001680">
    <property type="entry name" value="WD40_rpt"/>
</dbReference>
<evidence type="ECO:0000256" key="4">
    <source>
        <dbReference type="ARBA" id="ARBA00022574"/>
    </source>
</evidence>
<keyword evidence="15" id="KW-1185">Reference proteome</keyword>
<evidence type="ECO:0000313" key="14">
    <source>
        <dbReference type="EMBL" id="CAF3698678.1"/>
    </source>
</evidence>
<dbReference type="InterPro" id="IPR018983">
    <property type="entry name" value="U3_snoRNA-assocProt_15_C"/>
</dbReference>
<comment type="function">
    <text evidence="7">Ribosome biogenesis factor. Involved in nucleolar processing of pre-18S ribosomal RNA. Required for optimal pre-ribosomal RNA transcription by RNA polymerase I. Part of the small subunit (SSU) processome, first precursor of the small eukaryotic ribosomal subunit. During the assembly of the SSU processome in the nucleolus, many ribosome biogenesis factors, an RNA chaperone and ribosomal proteins associate with the nascent pre-rRNA and work in concert to generate RNA folding, modifications, rearrangements and cleavage as well as targeted degradation of pre-ribosomal RNA by the RNA exosome.</text>
</comment>
<dbReference type="GO" id="GO:0005730">
    <property type="term" value="C:nucleolus"/>
    <property type="evidence" value="ECO:0007669"/>
    <property type="project" value="UniProtKB-SubCell"/>
</dbReference>
<feature type="compositionally biased region" description="Basic and acidic residues" evidence="9">
    <location>
        <begin position="350"/>
        <end position="362"/>
    </location>
</feature>
<dbReference type="InterPro" id="IPR036322">
    <property type="entry name" value="WD40_repeat_dom_sf"/>
</dbReference>
<evidence type="ECO:0000259" key="10">
    <source>
        <dbReference type="Pfam" id="PF09384"/>
    </source>
</evidence>
<dbReference type="Proteomes" id="UP000663829">
    <property type="component" value="Unassembled WGS sequence"/>
</dbReference>
<organism evidence="12 15">
    <name type="scientific">Didymodactylos carnosus</name>
    <dbReference type="NCBI Taxonomy" id="1234261"/>
    <lineage>
        <taxon>Eukaryota</taxon>
        <taxon>Metazoa</taxon>
        <taxon>Spiralia</taxon>
        <taxon>Gnathifera</taxon>
        <taxon>Rotifera</taxon>
        <taxon>Eurotatoria</taxon>
        <taxon>Bdelloidea</taxon>
        <taxon>Philodinida</taxon>
        <taxon>Philodinidae</taxon>
        <taxon>Didymodactylos</taxon>
    </lineage>
</organism>
<name>A0A814AV49_9BILA</name>
<evidence type="ECO:0000256" key="5">
    <source>
        <dbReference type="ARBA" id="ARBA00022737"/>
    </source>
</evidence>
<accession>A0A814AV49</accession>
<evidence type="ECO:0000256" key="2">
    <source>
        <dbReference type="ARBA" id="ARBA00018260"/>
    </source>
</evidence>
<evidence type="ECO:0000313" key="13">
    <source>
        <dbReference type="EMBL" id="CAF3672632.1"/>
    </source>
</evidence>
<dbReference type="SUPFAM" id="SSF50978">
    <property type="entry name" value="WD40 repeat-like"/>
    <property type="match status" value="1"/>
</dbReference>
<dbReference type="PANTHER" id="PTHR19924">
    <property type="entry name" value="UTP15 U3 SMALL NUCLEOLAR RNA-ASSOCIATED PROTEIN 15 FAMILY MEMBER"/>
    <property type="match status" value="1"/>
</dbReference>
<dbReference type="OrthoDB" id="431715at2759"/>
<proteinExistence type="predicted"/>
<feature type="repeat" description="WD" evidence="8">
    <location>
        <begin position="248"/>
        <end position="289"/>
    </location>
</feature>
<comment type="caution">
    <text evidence="12">The sequence shown here is derived from an EMBL/GenBank/DDBJ whole genome shotgun (WGS) entry which is preliminary data.</text>
</comment>
<feature type="repeat" description="WD" evidence="8">
    <location>
        <begin position="121"/>
        <end position="162"/>
    </location>
</feature>
<reference evidence="12" key="1">
    <citation type="submission" date="2021-02" db="EMBL/GenBank/DDBJ databases">
        <authorList>
            <person name="Nowell W R."/>
        </authorList>
    </citation>
    <scope>NUCLEOTIDE SEQUENCE</scope>
</reference>
<dbReference type="AlphaFoldDB" id="A0A814AV49"/>
<dbReference type="PROSITE" id="PS50294">
    <property type="entry name" value="WD_REPEATS_REGION"/>
    <property type="match status" value="1"/>
</dbReference>
<dbReference type="PROSITE" id="PS50082">
    <property type="entry name" value="WD_REPEATS_2"/>
    <property type="match status" value="2"/>
</dbReference>
<dbReference type="EMBL" id="CAJNOQ010001787">
    <property type="protein sequence ID" value="CAF0918994.1"/>
    <property type="molecule type" value="Genomic_DNA"/>
</dbReference>
<dbReference type="PANTHER" id="PTHR19924:SF26">
    <property type="entry name" value="U3 SMALL NUCLEOLAR RNA-ASSOCIATED PROTEIN 15 HOMOLOG"/>
    <property type="match status" value="1"/>
</dbReference>
<dbReference type="EMBL" id="CAJNOK010003168">
    <property type="protein sequence ID" value="CAF0890360.1"/>
    <property type="molecule type" value="Genomic_DNA"/>
</dbReference>
<keyword evidence="3" id="KW-0698">rRNA processing</keyword>
<keyword evidence="6" id="KW-0539">Nucleus</keyword>
<keyword evidence="4 8" id="KW-0853">WD repeat</keyword>
<sequence>MSDFKQLHIERSIDDRSILSDDNLYWQGLNEGHPVTFREYGPVTKIDVAPIKEQWVSITDSTRVQIYSPESLTLVRSFYSFKETVYCGTFRSDGRLLCAGAKDGLVRVFDFETRSQLRLFKEHQGSPVHCTYFSRDKNFIITGSDDRTVRIFDLATEKEFSTFSNIHTDYVRALAPGQMNSNLLLSGSYDHTMKLLDKRTGTSVLSVDHGHQIESVLVYSNETLAITAGGPCVKVWDLLGGGRLLANLSNHHKSILCTAFSSDQHYILSGGLDRHIKVYDATTFRVVHTLQYPDAVLSMAILNPDDKALLVGMPGGLWSMRRRTGQLDNNNGYIINNATTTTNITISNEDNDRKMQTTDDTKSITSSSESRRRRKRRFFPSGIATPVLDSSDHLVSANRRPHLEAYDNYLRKFRASSALDAAFTASLKHRQPELAIIVLKELFRRNMIKQALAGRDDTSLLKIVRFIQKHFSKANAMPTLIDVTYLLSQIYIKELMRKGKNTKAIMKLKDLISQELRYQSELMRTKGAIETILLGMDTQGTTTMNAA</sequence>
<dbReference type="Pfam" id="PF09384">
    <property type="entry name" value="UTP15_C"/>
    <property type="match status" value="1"/>
</dbReference>
<dbReference type="GO" id="GO:0006364">
    <property type="term" value="P:rRNA processing"/>
    <property type="evidence" value="ECO:0007669"/>
    <property type="project" value="UniProtKB-KW"/>
</dbReference>
<gene>
    <name evidence="12" type="ORF">GPM918_LOCUS9549</name>
    <name evidence="11" type="ORF">OVA965_LOCUS9093</name>
    <name evidence="14" type="ORF">SRO942_LOCUS9550</name>
    <name evidence="13" type="ORF">TMI583_LOCUS9082</name>
</gene>
<dbReference type="Pfam" id="PF00400">
    <property type="entry name" value="WD40"/>
    <property type="match status" value="4"/>
</dbReference>
<evidence type="ECO:0000256" key="3">
    <source>
        <dbReference type="ARBA" id="ARBA00022552"/>
    </source>
</evidence>
<dbReference type="Proteomes" id="UP000681722">
    <property type="component" value="Unassembled WGS sequence"/>
</dbReference>
<evidence type="ECO:0000256" key="1">
    <source>
        <dbReference type="ARBA" id="ARBA00004604"/>
    </source>
</evidence>
<evidence type="ECO:0000313" key="11">
    <source>
        <dbReference type="EMBL" id="CAF0890360.1"/>
    </source>
</evidence>
<evidence type="ECO:0000256" key="8">
    <source>
        <dbReference type="PROSITE-ProRule" id="PRU00221"/>
    </source>
</evidence>
<evidence type="ECO:0000256" key="6">
    <source>
        <dbReference type="ARBA" id="ARBA00023242"/>
    </source>
</evidence>